<dbReference type="InterPro" id="IPR036514">
    <property type="entry name" value="SGNH_hydro_sf"/>
</dbReference>
<dbReference type="PANTHER" id="PTHR22901:SF0">
    <property type="entry name" value="SIALATE O-ACETYLESTERASE"/>
    <property type="match status" value="1"/>
</dbReference>
<protein>
    <recommendedName>
        <fullName evidence="4">Sialate O-acetylesterase domain-containing protein</fullName>
    </recommendedName>
</protein>
<sequence length="644" mass="66644">MVALSFAASFGSHMVLQQAPARASLWGFAPASATAVAIELAADAASTPIAVNNFTAQASLARFNATALVWSVLLPAVAAQKRPDGSAVQYSVTARMGSEAHATLLDVLFGEVWLCSGQSNMAFLVENSFGGADLVQDANNHPEIRLFTTRKLTAQRPLQELGESTNRGDWVDGVELPWSVASNVSISMNAPRAGGANDDNWLYMSAVCYLFGRALQAARKTPIGLISTNWGGTAIQDWMPPAALDDCRHVSADAAAESLAAEGGGAEGGGTEGGGAEGGEAEGGEGGVRAAANLSTCLPCCEEPLPGQLCCCPPPGCAIPPSCPPPPALAEGAGSGSSLAEEGARILAEGVAASRVATHLYNAMVSPLRNVTLAGVVWYQGESNGGAPVPYACQLPALVKRWREGWGGWRRHDHGFAFGVVQLAGDVDEKAPIALPIFRWLGQTQGFGSLPNTKMPNTFLASAFDLGDAASPFGSVHSRHKKEVGERLALAARRWAYREPSITAGPILQSAVADAGRRRVVLTFREVGPSGLVLSRMNTSRAHNMTNWDGTTPFEVCADGAGAACGAMSTSFDGAWSLAPRTSLGADGKSIVLSGFADGGSGRGRGGRAEFPPAAVRLKGKHDVRVGFDLDAAVVADVGELGGL</sequence>
<evidence type="ECO:0000313" key="2">
    <source>
        <dbReference type="EnsemblProtists" id="EOD10902"/>
    </source>
</evidence>
<dbReference type="Proteomes" id="UP000013827">
    <property type="component" value="Unassembled WGS sequence"/>
</dbReference>
<reference evidence="2" key="2">
    <citation type="submission" date="2024-10" db="UniProtKB">
        <authorList>
            <consortium name="EnsemblProtists"/>
        </authorList>
    </citation>
    <scope>IDENTIFICATION</scope>
</reference>
<dbReference type="EnsemblProtists" id="EOD10902">
    <property type="protein sequence ID" value="EOD10902"/>
    <property type="gene ID" value="EMIHUDRAFT_104986"/>
</dbReference>
<dbReference type="PaxDb" id="2903-EOD10902"/>
<dbReference type="RefSeq" id="XP_005763331.1">
    <property type="nucleotide sequence ID" value="XM_005763274.1"/>
</dbReference>
<evidence type="ECO:0000313" key="3">
    <source>
        <dbReference type="Proteomes" id="UP000013827"/>
    </source>
</evidence>
<organism evidence="2 3">
    <name type="scientific">Emiliania huxleyi (strain CCMP1516)</name>
    <dbReference type="NCBI Taxonomy" id="280463"/>
    <lineage>
        <taxon>Eukaryota</taxon>
        <taxon>Haptista</taxon>
        <taxon>Haptophyta</taxon>
        <taxon>Prymnesiophyceae</taxon>
        <taxon>Isochrysidales</taxon>
        <taxon>Noelaerhabdaceae</taxon>
        <taxon>Emiliania</taxon>
    </lineage>
</organism>
<dbReference type="eggNOG" id="ENOG502QUKD">
    <property type="taxonomic scope" value="Eukaryota"/>
</dbReference>
<dbReference type="KEGG" id="ehx:EMIHUDRAFT_104986"/>
<proteinExistence type="predicted"/>
<keyword evidence="3" id="KW-1185">Reference proteome</keyword>
<dbReference type="Gene3D" id="3.40.50.1110">
    <property type="entry name" value="SGNH hydrolase"/>
    <property type="match status" value="1"/>
</dbReference>
<reference evidence="3" key="1">
    <citation type="journal article" date="2013" name="Nature">
        <title>Pan genome of the phytoplankton Emiliania underpins its global distribution.</title>
        <authorList>
            <person name="Read B.A."/>
            <person name="Kegel J."/>
            <person name="Klute M.J."/>
            <person name="Kuo A."/>
            <person name="Lefebvre S.C."/>
            <person name="Maumus F."/>
            <person name="Mayer C."/>
            <person name="Miller J."/>
            <person name="Monier A."/>
            <person name="Salamov A."/>
            <person name="Young J."/>
            <person name="Aguilar M."/>
            <person name="Claverie J.M."/>
            <person name="Frickenhaus S."/>
            <person name="Gonzalez K."/>
            <person name="Herman E.K."/>
            <person name="Lin Y.C."/>
            <person name="Napier J."/>
            <person name="Ogata H."/>
            <person name="Sarno A.F."/>
            <person name="Shmutz J."/>
            <person name="Schroeder D."/>
            <person name="de Vargas C."/>
            <person name="Verret F."/>
            <person name="von Dassow P."/>
            <person name="Valentin K."/>
            <person name="Van de Peer Y."/>
            <person name="Wheeler G."/>
            <person name="Dacks J.B."/>
            <person name="Delwiche C.F."/>
            <person name="Dyhrman S.T."/>
            <person name="Glockner G."/>
            <person name="John U."/>
            <person name="Richards T."/>
            <person name="Worden A.Z."/>
            <person name="Zhang X."/>
            <person name="Grigoriev I.V."/>
            <person name="Allen A.E."/>
            <person name="Bidle K."/>
            <person name="Borodovsky M."/>
            <person name="Bowler C."/>
            <person name="Brownlee C."/>
            <person name="Cock J.M."/>
            <person name="Elias M."/>
            <person name="Gladyshev V.N."/>
            <person name="Groth M."/>
            <person name="Guda C."/>
            <person name="Hadaegh A."/>
            <person name="Iglesias-Rodriguez M.D."/>
            <person name="Jenkins J."/>
            <person name="Jones B.M."/>
            <person name="Lawson T."/>
            <person name="Leese F."/>
            <person name="Lindquist E."/>
            <person name="Lobanov A."/>
            <person name="Lomsadze A."/>
            <person name="Malik S.B."/>
            <person name="Marsh M.E."/>
            <person name="Mackinder L."/>
            <person name="Mock T."/>
            <person name="Mueller-Roeber B."/>
            <person name="Pagarete A."/>
            <person name="Parker M."/>
            <person name="Probert I."/>
            <person name="Quesneville H."/>
            <person name="Raines C."/>
            <person name="Rensing S.A."/>
            <person name="Riano-Pachon D.M."/>
            <person name="Richier S."/>
            <person name="Rokitta S."/>
            <person name="Shiraiwa Y."/>
            <person name="Soanes D.M."/>
            <person name="van der Giezen M."/>
            <person name="Wahlund T.M."/>
            <person name="Williams B."/>
            <person name="Wilson W."/>
            <person name="Wolfe G."/>
            <person name="Wurch L.L."/>
        </authorList>
    </citation>
    <scope>NUCLEOTIDE SEQUENCE</scope>
</reference>
<dbReference type="AlphaFoldDB" id="A0A0D3II17"/>
<dbReference type="GO" id="GO:0001681">
    <property type="term" value="F:sialate O-acetylesterase activity"/>
    <property type="evidence" value="ECO:0007669"/>
    <property type="project" value="InterPro"/>
</dbReference>
<evidence type="ECO:0008006" key="4">
    <source>
        <dbReference type="Google" id="ProtNLM"/>
    </source>
</evidence>
<evidence type="ECO:0000256" key="1">
    <source>
        <dbReference type="SAM" id="MobiDB-lite"/>
    </source>
</evidence>
<dbReference type="SUPFAM" id="SSF52266">
    <property type="entry name" value="SGNH hydrolase"/>
    <property type="match status" value="1"/>
</dbReference>
<feature type="region of interest" description="Disordered" evidence="1">
    <location>
        <begin position="260"/>
        <end position="286"/>
    </location>
</feature>
<name>A0A0D3II17_EMIH1</name>
<dbReference type="GeneID" id="17257072"/>
<accession>A0A0D3II17</accession>
<dbReference type="PANTHER" id="PTHR22901">
    <property type="entry name" value="SIALATE O-ACETYLESTERASE"/>
    <property type="match status" value="1"/>
</dbReference>
<dbReference type="HOGENOM" id="CLU_022402_0_0_1"/>
<dbReference type="GO" id="GO:0005975">
    <property type="term" value="P:carbohydrate metabolic process"/>
    <property type="evidence" value="ECO:0007669"/>
    <property type="project" value="TreeGrafter"/>
</dbReference>
<feature type="compositionally biased region" description="Gly residues" evidence="1">
    <location>
        <begin position="262"/>
        <end position="278"/>
    </location>
</feature>
<dbReference type="InterPro" id="IPR039329">
    <property type="entry name" value="SIAE"/>
</dbReference>